<accession>A0ABV7ZK22</accession>
<dbReference type="PROSITE" id="PS51217">
    <property type="entry name" value="UVRD_HELICASE_CTER"/>
    <property type="match status" value="1"/>
</dbReference>
<dbReference type="Gene3D" id="3.40.50.300">
    <property type="entry name" value="P-loop containing nucleotide triphosphate hydrolases"/>
    <property type="match status" value="2"/>
</dbReference>
<dbReference type="InterPro" id="IPR014017">
    <property type="entry name" value="DNA_helicase_UvrD-like_C"/>
</dbReference>
<dbReference type="InterPro" id="IPR013986">
    <property type="entry name" value="DExx_box_DNA_helicase_dom_sf"/>
</dbReference>
<evidence type="ECO:0000256" key="9">
    <source>
        <dbReference type="ARBA" id="ARBA00034808"/>
    </source>
</evidence>
<sequence length="619" mass="70524">MKNRLLAGLNAPQAQACIHVEGPLLVLAGAGSGKTKTLTTRLAYLLACARVPPEQTLTLTFTNKAAHEMRERANALLRACGHVCTAHPMLTTFHKFGLFFLKQHAHLLGRQNFKLLSPQEAKTLSKEAILKLKPPYIEERVYLGNIFKHISMLKNHQVALHNCYPDVQKAYKIYQELLLKHNFVDLDDLLALPYALLEDVELATYISQRYTFIMVDEYQDTNPLQFKLLQKLCTTHQNLCVVGDDDQSIYGFRGADINNILDFQDQFPQAKVIKLEQNYRSSQDIVQCANTLIKHNTRRHPKTLFSHNPHTNNQRLVFKHFASPHEENTFLTTTILECAKRGVSYGQMAILYRFNMLCKSIEEGLRGAKIPYRVVGGTGFFERAIIKDLLAYFKVIVDPNDDAHLCRIINTPPRGIGATSLEKIKQLSQEHMLSIYQLYKKNLLKGVLAKRTHEMLGKLYTLLQSLASCPNTAVLNTLLQAVPLEARCSEEDLEYIEGLQSMLEDYFQEPQASLAGFLEQSILEDPSLNNDQALSCMSVHAAKGLEFRVVFIVGFEEDFFPYYKADLEEERRLCYVAITRAKEELYLCSAQERMYFNTLQHGLHPSTFLKEARLLLKGC</sequence>
<dbReference type="EMBL" id="JBHRZO010000039">
    <property type="protein sequence ID" value="MFC3848128.1"/>
    <property type="molecule type" value="Genomic_DNA"/>
</dbReference>
<dbReference type="InterPro" id="IPR014016">
    <property type="entry name" value="UvrD-like_ATP-bd"/>
</dbReference>
<keyword evidence="4 12" id="KW-0347">Helicase</keyword>
<dbReference type="Pfam" id="PF00580">
    <property type="entry name" value="UvrD-helicase"/>
    <property type="match status" value="1"/>
</dbReference>
<evidence type="ECO:0000256" key="12">
    <source>
        <dbReference type="PROSITE-ProRule" id="PRU00560"/>
    </source>
</evidence>
<evidence type="ECO:0000313" key="16">
    <source>
        <dbReference type="Proteomes" id="UP001595783"/>
    </source>
</evidence>
<gene>
    <name evidence="15" type="ORF">ACFOPX_06275</name>
</gene>
<dbReference type="PANTHER" id="PTHR11070">
    <property type="entry name" value="UVRD / RECB / PCRA DNA HELICASE FAMILY MEMBER"/>
    <property type="match status" value="1"/>
</dbReference>
<dbReference type="Pfam" id="PF13361">
    <property type="entry name" value="UvrD_C"/>
    <property type="match status" value="1"/>
</dbReference>
<dbReference type="PANTHER" id="PTHR11070:SF2">
    <property type="entry name" value="ATP-DEPENDENT DNA HELICASE SRS2"/>
    <property type="match status" value="1"/>
</dbReference>
<dbReference type="CDD" id="cd17932">
    <property type="entry name" value="DEXQc_UvrD"/>
    <property type="match status" value="1"/>
</dbReference>
<keyword evidence="5 12" id="KW-0067">ATP-binding</keyword>
<dbReference type="GO" id="GO:0004386">
    <property type="term" value="F:helicase activity"/>
    <property type="evidence" value="ECO:0007669"/>
    <property type="project" value="UniProtKB-KW"/>
</dbReference>
<feature type="domain" description="UvrD-like helicase C-terminal" evidence="14">
    <location>
        <begin position="283"/>
        <end position="544"/>
    </location>
</feature>
<dbReference type="PROSITE" id="PS51198">
    <property type="entry name" value="UVRD_HELICASE_ATP_BIND"/>
    <property type="match status" value="1"/>
</dbReference>
<dbReference type="EC" id="5.6.2.4" evidence="9"/>
<comment type="similarity">
    <text evidence="1">Belongs to the helicase family. UvrD subfamily.</text>
</comment>
<dbReference type="SUPFAM" id="SSF52540">
    <property type="entry name" value="P-loop containing nucleoside triphosphate hydrolases"/>
    <property type="match status" value="1"/>
</dbReference>
<feature type="binding site" evidence="12">
    <location>
        <begin position="28"/>
        <end position="35"/>
    </location>
    <ligand>
        <name>ATP</name>
        <dbReference type="ChEBI" id="CHEBI:30616"/>
    </ligand>
</feature>
<evidence type="ECO:0000256" key="5">
    <source>
        <dbReference type="ARBA" id="ARBA00022840"/>
    </source>
</evidence>
<comment type="catalytic activity">
    <reaction evidence="8">
        <text>Couples ATP hydrolysis with the unwinding of duplex DNA by translocating in the 3'-5' direction.</text>
        <dbReference type="EC" id="5.6.2.4"/>
    </reaction>
</comment>
<dbReference type="RefSeq" id="WP_104751773.1">
    <property type="nucleotide sequence ID" value="NZ_FZMF01000006.1"/>
</dbReference>
<feature type="domain" description="UvrD-like helicase ATP-binding" evidence="13">
    <location>
        <begin position="7"/>
        <end position="282"/>
    </location>
</feature>
<comment type="caution">
    <text evidence="15">The sequence shown here is derived from an EMBL/GenBank/DDBJ whole genome shotgun (WGS) entry which is preliminary data.</text>
</comment>
<dbReference type="Gene3D" id="1.10.10.160">
    <property type="match status" value="1"/>
</dbReference>
<dbReference type="InterPro" id="IPR027417">
    <property type="entry name" value="P-loop_NTPase"/>
</dbReference>
<evidence type="ECO:0000256" key="10">
    <source>
        <dbReference type="ARBA" id="ARBA00034923"/>
    </source>
</evidence>
<evidence type="ECO:0000256" key="8">
    <source>
        <dbReference type="ARBA" id="ARBA00034617"/>
    </source>
</evidence>
<keyword evidence="16" id="KW-1185">Reference proteome</keyword>
<keyword evidence="7" id="KW-0413">Isomerase</keyword>
<dbReference type="InterPro" id="IPR000212">
    <property type="entry name" value="DNA_helicase_UvrD/REP"/>
</dbReference>
<dbReference type="GO" id="GO:0016787">
    <property type="term" value="F:hydrolase activity"/>
    <property type="evidence" value="ECO:0007669"/>
    <property type="project" value="UniProtKB-KW"/>
</dbReference>
<keyword evidence="2 12" id="KW-0547">Nucleotide-binding</keyword>
<name>A0ABV7ZK22_9HELI</name>
<organism evidence="15 16">
    <name type="scientific">Helicobacter baculiformis</name>
    <dbReference type="NCBI Taxonomy" id="427351"/>
    <lineage>
        <taxon>Bacteria</taxon>
        <taxon>Pseudomonadati</taxon>
        <taxon>Campylobacterota</taxon>
        <taxon>Epsilonproteobacteria</taxon>
        <taxon>Campylobacterales</taxon>
        <taxon>Helicobacteraceae</taxon>
        <taxon>Helicobacter</taxon>
    </lineage>
</organism>
<evidence type="ECO:0000256" key="4">
    <source>
        <dbReference type="ARBA" id="ARBA00022806"/>
    </source>
</evidence>
<evidence type="ECO:0000256" key="3">
    <source>
        <dbReference type="ARBA" id="ARBA00022801"/>
    </source>
</evidence>
<keyword evidence="3 12" id="KW-0378">Hydrolase</keyword>
<reference evidence="16" key="1">
    <citation type="journal article" date="2019" name="Int. J. Syst. Evol. Microbiol.">
        <title>The Global Catalogue of Microorganisms (GCM) 10K type strain sequencing project: providing services to taxonomists for standard genome sequencing and annotation.</title>
        <authorList>
            <consortium name="The Broad Institute Genomics Platform"/>
            <consortium name="The Broad Institute Genome Sequencing Center for Infectious Disease"/>
            <person name="Wu L."/>
            <person name="Ma J."/>
        </authorList>
    </citation>
    <scope>NUCLEOTIDE SEQUENCE [LARGE SCALE GENOMIC DNA]</scope>
    <source>
        <strain evidence="16">CCUG 53816</strain>
    </source>
</reference>
<proteinExistence type="inferred from homology"/>
<protein>
    <recommendedName>
        <fullName evidence="9">DNA 3'-5' helicase</fullName>
        <ecNumber evidence="9">5.6.2.4</ecNumber>
    </recommendedName>
    <alternativeName>
        <fullName evidence="10">DNA 3'-5' helicase II</fullName>
    </alternativeName>
</protein>
<evidence type="ECO:0000256" key="7">
    <source>
        <dbReference type="ARBA" id="ARBA00023235"/>
    </source>
</evidence>
<evidence type="ECO:0000256" key="2">
    <source>
        <dbReference type="ARBA" id="ARBA00022741"/>
    </source>
</evidence>
<evidence type="ECO:0000313" key="15">
    <source>
        <dbReference type="EMBL" id="MFC3848128.1"/>
    </source>
</evidence>
<dbReference type="Proteomes" id="UP001595783">
    <property type="component" value="Unassembled WGS sequence"/>
</dbReference>
<keyword evidence="6" id="KW-0238">DNA-binding</keyword>
<evidence type="ECO:0000256" key="6">
    <source>
        <dbReference type="ARBA" id="ARBA00023125"/>
    </source>
</evidence>
<evidence type="ECO:0000256" key="1">
    <source>
        <dbReference type="ARBA" id="ARBA00009922"/>
    </source>
</evidence>
<evidence type="ECO:0000259" key="14">
    <source>
        <dbReference type="PROSITE" id="PS51217"/>
    </source>
</evidence>
<dbReference type="Gene3D" id="1.10.486.10">
    <property type="entry name" value="PCRA, domain 4"/>
    <property type="match status" value="1"/>
</dbReference>
<evidence type="ECO:0000259" key="13">
    <source>
        <dbReference type="PROSITE" id="PS51198"/>
    </source>
</evidence>
<comment type="catalytic activity">
    <reaction evidence="11">
        <text>ATP + H2O = ADP + phosphate + H(+)</text>
        <dbReference type="Rhea" id="RHEA:13065"/>
        <dbReference type="ChEBI" id="CHEBI:15377"/>
        <dbReference type="ChEBI" id="CHEBI:15378"/>
        <dbReference type="ChEBI" id="CHEBI:30616"/>
        <dbReference type="ChEBI" id="CHEBI:43474"/>
        <dbReference type="ChEBI" id="CHEBI:456216"/>
        <dbReference type="EC" id="5.6.2.4"/>
    </reaction>
</comment>
<evidence type="ECO:0000256" key="11">
    <source>
        <dbReference type="ARBA" id="ARBA00048988"/>
    </source>
</evidence>